<feature type="transmembrane region" description="Helical" evidence="6">
    <location>
        <begin position="215"/>
        <end position="236"/>
    </location>
</feature>
<dbReference type="EMBL" id="FOTF01000021">
    <property type="protein sequence ID" value="SFL47333.1"/>
    <property type="molecule type" value="Genomic_DNA"/>
</dbReference>
<reference evidence="9 10" key="1">
    <citation type="submission" date="2016-10" db="EMBL/GenBank/DDBJ databases">
        <authorList>
            <person name="de Groot N.N."/>
        </authorList>
    </citation>
    <scope>NUCLEOTIDE SEQUENCE [LARGE SCALE GENOMIC DNA]</scope>
    <source>
        <strain evidence="9 10">DSM 16199</strain>
    </source>
</reference>
<accession>A0A1I4I058</accession>
<dbReference type="RefSeq" id="WP_245754272.1">
    <property type="nucleotide sequence ID" value="NZ_FOTF01000021.1"/>
</dbReference>
<dbReference type="PROSITE" id="PS50924">
    <property type="entry name" value="MHYT"/>
    <property type="match status" value="1"/>
</dbReference>
<dbReference type="CDD" id="cd00082">
    <property type="entry name" value="HisKA"/>
    <property type="match status" value="1"/>
</dbReference>
<evidence type="ECO:0000256" key="6">
    <source>
        <dbReference type="PROSITE-ProRule" id="PRU00244"/>
    </source>
</evidence>
<dbReference type="InterPro" id="IPR036890">
    <property type="entry name" value="HATPase_C_sf"/>
</dbReference>
<keyword evidence="6" id="KW-0472">Membrane</keyword>
<dbReference type="Pfam" id="PF03707">
    <property type="entry name" value="MHYT"/>
    <property type="match status" value="2"/>
</dbReference>
<dbReference type="Gene3D" id="1.10.287.130">
    <property type="match status" value="1"/>
</dbReference>
<dbReference type="InterPro" id="IPR036097">
    <property type="entry name" value="HisK_dim/P_sf"/>
</dbReference>
<feature type="domain" description="Histidine kinase" evidence="7">
    <location>
        <begin position="268"/>
        <end position="498"/>
    </location>
</feature>
<feature type="domain" description="MHYT" evidence="8">
    <location>
        <begin position="12"/>
        <end position="198"/>
    </location>
</feature>
<feature type="transmembrane region" description="Helical" evidence="6">
    <location>
        <begin position="82"/>
        <end position="102"/>
    </location>
</feature>
<dbReference type="InterPro" id="IPR003594">
    <property type="entry name" value="HATPase_dom"/>
</dbReference>
<keyword evidence="6" id="KW-1133">Transmembrane helix</keyword>
<dbReference type="Gene3D" id="3.30.565.10">
    <property type="entry name" value="Histidine kinase-like ATPase, C-terminal domain"/>
    <property type="match status" value="1"/>
</dbReference>
<sequence>MMTIVTCITAFHDMSLVALAAILCGFGSWVTSRLYRHARNRSHRHAISWYLLTALTAGVSIWCTHFVAMLGFRPNVPVSFDLGLTLVSFAIAVLGSAIGVLVSTISTIRFAPLLGGAILGLAIAGMHYAGMIAYRVQGVIFWDQTYLIASIVLAVVFGAAALVFGNRSKAAGEYQMSIALAIGIISLHFTGMAAFSVSPLDISGDFINPEAFKVLALAITGTAIVIVMGALFSYTIENRTWMENIQELTEARNAAESASRAKSEFLGILSHELRTPLTIVLGYASILGRLKDMNAAKTGQAAIESDSRIGDQAELYGHKITVAANHLLGMINEILDYTSMELGEATLDRTAFPVRGLLEDVKAQFAPMAVEKGVTISVECEEVMAFADRTRCLQILSNLVGNAFKFAQSSDITLRARLTATGFNIEVEDNGCGIPEESHNVIFNAFQQLEATHNRSEGGAGLGLAICKTLAIAHGGGVTVQSAAGAGTTFTVAMPTSALQAAEEAVAARPRSGLRLVS</sequence>
<dbReference type="PANTHER" id="PTHR43047">
    <property type="entry name" value="TWO-COMPONENT HISTIDINE PROTEIN KINASE"/>
    <property type="match status" value="1"/>
</dbReference>
<evidence type="ECO:0000259" key="7">
    <source>
        <dbReference type="PROSITE" id="PS50109"/>
    </source>
</evidence>
<proteinExistence type="predicted"/>
<protein>
    <recommendedName>
        <fullName evidence="2">histidine kinase</fullName>
        <ecNumber evidence="2">2.7.13.3</ecNumber>
    </recommendedName>
</protein>
<feature type="transmembrane region" description="Helical" evidence="6">
    <location>
        <begin position="16"/>
        <end position="35"/>
    </location>
</feature>
<dbReference type="SMART" id="SM00388">
    <property type="entry name" value="HisKA"/>
    <property type="match status" value="1"/>
</dbReference>
<keyword evidence="4" id="KW-0808">Transferase</keyword>
<feature type="transmembrane region" description="Helical" evidence="6">
    <location>
        <begin position="146"/>
        <end position="164"/>
    </location>
</feature>
<dbReference type="SUPFAM" id="SSF47384">
    <property type="entry name" value="Homodimeric domain of signal transducing histidine kinase"/>
    <property type="match status" value="1"/>
</dbReference>
<dbReference type="InterPro" id="IPR003661">
    <property type="entry name" value="HisK_dim/P_dom"/>
</dbReference>
<dbReference type="Pfam" id="PF02518">
    <property type="entry name" value="HATPase_c"/>
    <property type="match status" value="1"/>
</dbReference>
<feature type="transmembrane region" description="Helical" evidence="6">
    <location>
        <begin position="176"/>
        <end position="195"/>
    </location>
</feature>
<keyword evidence="3" id="KW-0597">Phosphoprotein</keyword>
<evidence type="ECO:0000256" key="3">
    <source>
        <dbReference type="ARBA" id="ARBA00022553"/>
    </source>
</evidence>
<dbReference type="FunFam" id="3.30.565.10:FF:000006">
    <property type="entry name" value="Sensor histidine kinase WalK"/>
    <property type="match status" value="1"/>
</dbReference>
<dbReference type="STRING" id="195913.SAMN04488004_12116"/>
<dbReference type="SUPFAM" id="SSF55874">
    <property type="entry name" value="ATPase domain of HSP90 chaperone/DNA topoisomerase II/histidine kinase"/>
    <property type="match status" value="1"/>
</dbReference>
<dbReference type="GO" id="GO:0016020">
    <property type="term" value="C:membrane"/>
    <property type="evidence" value="ECO:0007669"/>
    <property type="project" value="UniProtKB-UniRule"/>
</dbReference>
<dbReference type="InterPro" id="IPR005467">
    <property type="entry name" value="His_kinase_dom"/>
</dbReference>
<evidence type="ECO:0000313" key="9">
    <source>
        <dbReference type="EMBL" id="SFL47333.1"/>
    </source>
</evidence>
<evidence type="ECO:0000313" key="10">
    <source>
        <dbReference type="Proteomes" id="UP000199550"/>
    </source>
</evidence>
<gene>
    <name evidence="9" type="ORF">SAMN04488004_12116</name>
</gene>
<evidence type="ECO:0000259" key="8">
    <source>
        <dbReference type="PROSITE" id="PS50924"/>
    </source>
</evidence>
<dbReference type="InterPro" id="IPR004358">
    <property type="entry name" value="Sig_transdc_His_kin-like_C"/>
</dbReference>
<dbReference type="Proteomes" id="UP000199550">
    <property type="component" value="Unassembled WGS sequence"/>
</dbReference>
<evidence type="ECO:0000256" key="5">
    <source>
        <dbReference type="ARBA" id="ARBA00022777"/>
    </source>
</evidence>
<dbReference type="Pfam" id="PF00512">
    <property type="entry name" value="HisKA"/>
    <property type="match status" value="1"/>
</dbReference>
<keyword evidence="6" id="KW-0812">Transmembrane</keyword>
<dbReference type="SMART" id="SM00387">
    <property type="entry name" value="HATPase_c"/>
    <property type="match status" value="1"/>
</dbReference>
<dbReference type="PROSITE" id="PS50109">
    <property type="entry name" value="HIS_KIN"/>
    <property type="match status" value="1"/>
</dbReference>
<evidence type="ECO:0000256" key="2">
    <source>
        <dbReference type="ARBA" id="ARBA00012438"/>
    </source>
</evidence>
<feature type="transmembrane region" description="Helical" evidence="6">
    <location>
        <begin position="47"/>
        <end position="70"/>
    </location>
</feature>
<keyword evidence="5" id="KW-0418">Kinase</keyword>
<keyword evidence="10" id="KW-1185">Reference proteome</keyword>
<dbReference type="InterPro" id="IPR005330">
    <property type="entry name" value="MHYT_dom"/>
</dbReference>
<organism evidence="9 10">
    <name type="scientific">Loktanella salsilacus</name>
    <dbReference type="NCBI Taxonomy" id="195913"/>
    <lineage>
        <taxon>Bacteria</taxon>
        <taxon>Pseudomonadati</taxon>
        <taxon>Pseudomonadota</taxon>
        <taxon>Alphaproteobacteria</taxon>
        <taxon>Rhodobacterales</taxon>
        <taxon>Roseobacteraceae</taxon>
        <taxon>Loktanella</taxon>
    </lineage>
</organism>
<dbReference type="EC" id="2.7.13.3" evidence="2"/>
<evidence type="ECO:0000256" key="4">
    <source>
        <dbReference type="ARBA" id="ARBA00022679"/>
    </source>
</evidence>
<dbReference type="GO" id="GO:0000155">
    <property type="term" value="F:phosphorelay sensor kinase activity"/>
    <property type="evidence" value="ECO:0007669"/>
    <property type="project" value="InterPro"/>
</dbReference>
<comment type="catalytic activity">
    <reaction evidence="1">
        <text>ATP + protein L-histidine = ADP + protein N-phospho-L-histidine.</text>
        <dbReference type="EC" id="2.7.13.3"/>
    </reaction>
</comment>
<dbReference type="AlphaFoldDB" id="A0A1I4I058"/>
<feature type="transmembrane region" description="Helical" evidence="6">
    <location>
        <begin position="114"/>
        <end position="134"/>
    </location>
</feature>
<name>A0A1I4I058_9RHOB</name>
<evidence type="ECO:0000256" key="1">
    <source>
        <dbReference type="ARBA" id="ARBA00000085"/>
    </source>
</evidence>
<dbReference type="PRINTS" id="PR00344">
    <property type="entry name" value="BCTRLSENSOR"/>
</dbReference>